<dbReference type="RefSeq" id="WP_251260988.1">
    <property type="nucleotide sequence ID" value="NZ_JAMQGP010000003.1"/>
</dbReference>
<keyword evidence="2" id="KW-1185">Reference proteome</keyword>
<evidence type="ECO:0000313" key="2">
    <source>
        <dbReference type="Proteomes" id="UP001165393"/>
    </source>
</evidence>
<dbReference type="Pfam" id="PF13692">
    <property type="entry name" value="Glyco_trans_1_4"/>
    <property type="match status" value="1"/>
</dbReference>
<dbReference type="EMBL" id="JAMQGP010000003">
    <property type="protein sequence ID" value="MCM2679539.1"/>
    <property type="molecule type" value="Genomic_DNA"/>
</dbReference>
<dbReference type="GO" id="GO:0016757">
    <property type="term" value="F:glycosyltransferase activity"/>
    <property type="evidence" value="ECO:0007669"/>
    <property type="project" value="UniProtKB-KW"/>
</dbReference>
<evidence type="ECO:0000313" key="1">
    <source>
        <dbReference type="EMBL" id="MCM2679539.1"/>
    </source>
</evidence>
<dbReference type="Gene3D" id="3.40.50.11010">
    <property type="match status" value="1"/>
</dbReference>
<dbReference type="EC" id="2.4.-.-" evidence="1"/>
<gene>
    <name evidence="1" type="ORF">NAF29_07640</name>
</gene>
<sequence>MKHDLIVFGEDWNRHPSSTQHLIKELGRDRKLIWVNSIGLRRPRLTIRDAVRVLEKVKSWFGMGNFANNEGSSVDDVEHRFSQFQVISPWVFPAARSRLVRALNRGILSWQIRRVAKRMCMRRRDLWVSLPTAVDWVGHLNESKVLYYCGDDFSALAGVDHAHVAQCERELAHKSTHILVASATLHHKFNAISNWKNKTMLVEHGVDTALFSTPAPCAQVLEGQRPVAGFYGSIADWLDLSMLAQVARALPNWRFVLMGRVETDLSAIKTVENIELLPPVAHHLLPRYAQHWQASLLPFRDCEQIHACNPLKLREYLAVGKPVVSTPFPALEPYRSVVNEVTSAEQMVNALLAIENSYSSFHHERRACVKHESWLARAQQLQTVLSSS</sequence>
<organism evidence="1 2">
    <name type="scientific">Echinimonas agarilytica</name>
    <dbReference type="NCBI Taxonomy" id="1215918"/>
    <lineage>
        <taxon>Bacteria</taxon>
        <taxon>Pseudomonadati</taxon>
        <taxon>Pseudomonadota</taxon>
        <taxon>Gammaproteobacteria</taxon>
        <taxon>Alteromonadales</taxon>
        <taxon>Echinimonadaceae</taxon>
        <taxon>Echinimonas</taxon>
    </lineage>
</organism>
<dbReference type="Proteomes" id="UP001165393">
    <property type="component" value="Unassembled WGS sequence"/>
</dbReference>
<comment type="caution">
    <text evidence="1">The sequence shown here is derived from an EMBL/GenBank/DDBJ whole genome shotgun (WGS) entry which is preliminary data.</text>
</comment>
<keyword evidence="1" id="KW-0328">Glycosyltransferase</keyword>
<proteinExistence type="predicted"/>
<accession>A0AA42B762</accession>
<name>A0AA42B762_9GAMM</name>
<protein>
    <submittedName>
        <fullName evidence="1">Glycosyltransferase</fullName>
        <ecNumber evidence="1">2.4.-.-</ecNumber>
    </submittedName>
</protein>
<reference evidence="1 2" key="1">
    <citation type="journal article" date="2013" name="Antonie Van Leeuwenhoek">
        <title>Echinimonas agarilytica gen. nov., sp. nov., a new gammaproteobacterium isolated from the sea urchin Strongylocentrotus intermedius.</title>
        <authorList>
            <person name="Nedashkovskaya O.I."/>
            <person name="Stenkova A.M."/>
            <person name="Zhukova N.V."/>
            <person name="Van Trappen S."/>
            <person name="Lee J.S."/>
            <person name="Kim S.B."/>
        </authorList>
    </citation>
    <scope>NUCLEOTIDE SEQUENCE [LARGE SCALE GENOMIC DNA]</scope>
    <source>
        <strain evidence="1 2">KMM 6351</strain>
    </source>
</reference>
<dbReference type="Gene3D" id="3.40.50.2000">
    <property type="entry name" value="Glycogen Phosphorylase B"/>
    <property type="match status" value="1"/>
</dbReference>
<dbReference type="SUPFAM" id="SSF53756">
    <property type="entry name" value="UDP-Glycosyltransferase/glycogen phosphorylase"/>
    <property type="match status" value="1"/>
</dbReference>
<dbReference type="AlphaFoldDB" id="A0AA42B762"/>
<keyword evidence="1" id="KW-0808">Transferase</keyword>